<reference evidence="1" key="1">
    <citation type="submission" date="2019-08" db="EMBL/GenBank/DDBJ databases">
        <authorList>
            <person name="Kucharzyk K."/>
            <person name="Murdoch R.W."/>
            <person name="Higgins S."/>
            <person name="Loffler F."/>
        </authorList>
    </citation>
    <scope>NUCLEOTIDE SEQUENCE</scope>
</reference>
<evidence type="ECO:0000313" key="1">
    <source>
        <dbReference type="EMBL" id="MPM64952.1"/>
    </source>
</evidence>
<gene>
    <name evidence="1" type="ORF">SDC9_111844</name>
</gene>
<accession>A0A645BI57</accession>
<proteinExistence type="predicted"/>
<sequence length="373" mass="41722">MLYVWIPMQGFDADIRTYAGGTFNLFGVGFETWLDGQVMIQDTTMSLGIKDLPFWYVANNLTTTNFDVVTGKNVAFFYPNTPNPFIKATITENQRISFAYDHITDEFLIDGNFSFRSGEIYYFQKNFFITEGSLSLHTDAFTGQSQIQPTINLRAKLTDFDAAGNRVDIFLVLRESGLTNLNPQFESIPSKDVNEILEILGQSILPTGAYGQVNLYSVASLAAAATDVAERLGYLDASQTTQLTESIRISLGLDMFSLRSNILQNILFDALPGNTFGGVLSPLARYLNNTSIFMGKYVGRQFFLQALLHLSAMDRSKVQRSFLSPDLSLDLELSLDWMNPLGTISFFTQPNELSFTNILDTIGFSVTKRIVLR</sequence>
<organism evidence="1">
    <name type="scientific">bioreactor metagenome</name>
    <dbReference type="NCBI Taxonomy" id="1076179"/>
    <lineage>
        <taxon>unclassified sequences</taxon>
        <taxon>metagenomes</taxon>
        <taxon>ecological metagenomes</taxon>
    </lineage>
</organism>
<dbReference type="AlphaFoldDB" id="A0A645BI57"/>
<protein>
    <submittedName>
        <fullName evidence="1">Uncharacterized protein</fullName>
    </submittedName>
</protein>
<comment type="caution">
    <text evidence="1">The sequence shown here is derived from an EMBL/GenBank/DDBJ whole genome shotgun (WGS) entry which is preliminary data.</text>
</comment>
<dbReference type="EMBL" id="VSSQ01020244">
    <property type="protein sequence ID" value="MPM64952.1"/>
    <property type="molecule type" value="Genomic_DNA"/>
</dbReference>
<name>A0A645BI57_9ZZZZ</name>